<comment type="caution">
    <text evidence="2">The sequence shown here is derived from an EMBL/GenBank/DDBJ whole genome shotgun (WGS) entry which is preliminary data.</text>
</comment>
<gene>
    <name evidence="2" type="ORF">EA462_17015</name>
</gene>
<dbReference type="RefSeq" id="WP_124179734.1">
    <property type="nucleotide sequence ID" value="NZ_REFY01000008.1"/>
</dbReference>
<dbReference type="Pfam" id="PF26193">
    <property type="entry name" value="DUF8045"/>
    <property type="match status" value="1"/>
</dbReference>
<accession>A0A3N6LM62</accession>
<evidence type="ECO:0000313" key="2">
    <source>
        <dbReference type="EMBL" id="RQG86171.1"/>
    </source>
</evidence>
<sequence>MKLRYYADAPNVDDHEQIIDLLYTISDKYGITVDIERVNNRYGSIQVFPGSIRENSPEDVYDRDFHYNRTLGSNIDESPSQAFKASGRHVDIDGYVGIIDDGLIWATTYRGDSIGHGPDVDATDTTLGFLDQVATHGLEVIEEKYMDEDERERTVLEQFLAADVVDGTVHRDAVIGTSQLPDSPAHGVNSSVGKIVTRTVDAIIETDESDWIVQTAKTFEASRFDTALGQDLVRDRLYRLDTGKNTDTTLAIVFNTVPWELDTDAVPTTVDQLTAKTTRSVKRKICVGTSRTLPLHLPYSGDLI</sequence>
<protein>
    <recommendedName>
        <fullName evidence="1">DUF8045 domain-containing protein</fullName>
    </recommendedName>
</protein>
<feature type="domain" description="DUF8045" evidence="1">
    <location>
        <begin position="3"/>
        <end position="135"/>
    </location>
</feature>
<dbReference type="Proteomes" id="UP000273828">
    <property type="component" value="Unassembled WGS sequence"/>
</dbReference>
<evidence type="ECO:0000259" key="1">
    <source>
        <dbReference type="Pfam" id="PF26193"/>
    </source>
</evidence>
<proteinExistence type="predicted"/>
<dbReference type="OrthoDB" id="190808at2157"/>
<dbReference type="InterPro" id="IPR058358">
    <property type="entry name" value="DUF8045"/>
</dbReference>
<name>A0A3N6LM62_9EURY</name>
<organism evidence="2 3">
    <name type="scientific">Natrarchaeobius halalkaliphilus</name>
    <dbReference type="NCBI Taxonomy" id="1679091"/>
    <lineage>
        <taxon>Archaea</taxon>
        <taxon>Methanobacteriati</taxon>
        <taxon>Methanobacteriota</taxon>
        <taxon>Stenosarchaea group</taxon>
        <taxon>Halobacteria</taxon>
        <taxon>Halobacteriales</taxon>
        <taxon>Natrialbaceae</taxon>
        <taxon>Natrarchaeobius</taxon>
    </lineage>
</organism>
<dbReference type="EMBL" id="REFY01000008">
    <property type="protein sequence ID" value="RQG86171.1"/>
    <property type="molecule type" value="Genomic_DNA"/>
</dbReference>
<dbReference type="AlphaFoldDB" id="A0A3N6LM62"/>
<reference evidence="2 3" key="1">
    <citation type="submission" date="2018-10" db="EMBL/GenBank/DDBJ databases">
        <title>Natrarchaeobius chitinivorans gen. nov., sp. nov., and Natrarchaeobius haloalkaliphilus sp. nov., alkaliphilic, chitin-utilizing haloarchaea from hypersaline alkaline lakes.</title>
        <authorList>
            <person name="Sorokin D.Y."/>
            <person name="Elcheninov A.G."/>
            <person name="Kostrikina N.A."/>
            <person name="Bale N.J."/>
            <person name="Sinninghe Damste J.S."/>
            <person name="Khijniak T.V."/>
            <person name="Kublanov I.V."/>
            <person name="Toshchakov S.V."/>
        </authorList>
    </citation>
    <scope>NUCLEOTIDE SEQUENCE [LARGE SCALE GENOMIC DNA]</scope>
    <source>
        <strain evidence="2 3">AArcht-Sl</strain>
    </source>
</reference>
<evidence type="ECO:0000313" key="3">
    <source>
        <dbReference type="Proteomes" id="UP000273828"/>
    </source>
</evidence>
<keyword evidence="3" id="KW-1185">Reference proteome</keyword>